<evidence type="ECO:0000256" key="2">
    <source>
        <dbReference type="ARBA" id="ARBA00007613"/>
    </source>
</evidence>
<keyword evidence="5" id="KW-0812">Transmembrane</keyword>
<dbReference type="Gene3D" id="1.20.1600.10">
    <property type="entry name" value="Outer membrane efflux proteins (OEP)"/>
    <property type="match status" value="1"/>
</dbReference>
<reference evidence="9" key="1">
    <citation type="submission" date="2019-05" db="EMBL/GenBank/DDBJ databases">
        <authorList>
            <consortium name="Pathogen Informatics"/>
        </authorList>
    </citation>
    <scope>NUCLEOTIDE SEQUENCE [LARGE SCALE GENOMIC DNA]</scope>
    <source>
        <strain evidence="9">NCTC12965</strain>
    </source>
</reference>
<evidence type="ECO:0000256" key="5">
    <source>
        <dbReference type="ARBA" id="ARBA00022692"/>
    </source>
</evidence>
<dbReference type="PANTHER" id="PTHR30026">
    <property type="entry name" value="OUTER MEMBRANE PROTEIN TOLC"/>
    <property type="match status" value="1"/>
</dbReference>
<dbReference type="GO" id="GO:0015288">
    <property type="term" value="F:porin activity"/>
    <property type="evidence" value="ECO:0007669"/>
    <property type="project" value="TreeGrafter"/>
</dbReference>
<keyword evidence="4" id="KW-1134">Transmembrane beta strand</keyword>
<keyword evidence="3" id="KW-0813">Transport</keyword>
<name>A0A4U9VTP0_SERFO</name>
<organism evidence="9">
    <name type="scientific">Serratia fonticola</name>
    <dbReference type="NCBI Taxonomy" id="47917"/>
    <lineage>
        <taxon>Bacteria</taxon>
        <taxon>Pseudomonadati</taxon>
        <taxon>Pseudomonadota</taxon>
        <taxon>Gammaproteobacteria</taxon>
        <taxon>Enterobacterales</taxon>
        <taxon>Yersiniaceae</taxon>
        <taxon>Serratia</taxon>
    </lineage>
</organism>
<evidence type="ECO:0000256" key="1">
    <source>
        <dbReference type="ARBA" id="ARBA00004442"/>
    </source>
</evidence>
<comment type="similarity">
    <text evidence="2">Belongs to the outer membrane factor (OMF) (TC 1.B.17) family.</text>
</comment>
<dbReference type="GO" id="GO:1990281">
    <property type="term" value="C:efflux pump complex"/>
    <property type="evidence" value="ECO:0007669"/>
    <property type="project" value="TreeGrafter"/>
</dbReference>
<keyword evidence="7" id="KW-0998">Cell outer membrane</keyword>
<dbReference type="InterPro" id="IPR003423">
    <property type="entry name" value="OMP_efflux"/>
</dbReference>
<comment type="subcellular location">
    <subcellularLocation>
        <location evidence="1">Cell outer membrane</location>
    </subcellularLocation>
</comment>
<sequence>MRRFRSGDGPPKLTIVTITKPKRQPSAVIGIDVVAIMKRHLYGMDGARLTLRRAATIGLFLGGLGGLTGQSLAAPQVEFNWQAAPTERSVMTLTLQDAILRAFARNPQIAQASAQINVGKADLALAQSAWFPQIALNSNFGKSSQTDSSGTLNNNASAGVTLNQLLYDFGKTSGSIEEQNNLSDAYRYTLYQTMTEVGQQTLQAYLQVKRYQDLGIAAERNLVSLNRVKEIAELRANAGLSSQSDVLQAQTRIAGMNATLEQYRAQHRSAWRSFSVLTGVVPDKLPDLPQQLLQQKITLKSLPLSKKQCGAQRPGQAGSRYPAHSPGGGPTLADRFRPGRPHPLRERWQRRPILLERSVAAGGAGTDLSGRRGQCQG</sequence>
<dbReference type="EMBL" id="CABEEZ010000116">
    <property type="protein sequence ID" value="VTR46981.1"/>
    <property type="molecule type" value="Genomic_DNA"/>
</dbReference>
<evidence type="ECO:0000256" key="3">
    <source>
        <dbReference type="ARBA" id="ARBA00022448"/>
    </source>
</evidence>
<dbReference type="SUPFAM" id="SSF56954">
    <property type="entry name" value="Outer membrane efflux proteins (OEP)"/>
    <property type="match status" value="1"/>
</dbReference>
<dbReference type="Pfam" id="PF02321">
    <property type="entry name" value="OEP"/>
    <property type="match status" value="1"/>
</dbReference>
<evidence type="ECO:0000256" key="7">
    <source>
        <dbReference type="ARBA" id="ARBA00023237"/>
    </source>
</evidence>
<dbReference type="GO" id="GO:0015562">
    <property type="term" value="F:efflux transmembrane transporter activity"/>
    <property type="evidence" value="ECO:0007669"/>
    <property type="project" value="InterPro"/>
</dbReference>
<protein>
    <submittedName>
        <fullName evidence="9">Outer membrane efflux protein BepC</fullName>
    </submittedName>
</protein>
<evidence type="ECO:0000256" key="8">
    <source>
        <dbReference type="SAM" id="MobiDB-lite"/>
    </source>
</evidence>
<dbReference type="GO" id="GO:0009279">
    <property type="term" value="C:cell outer membrane"/>
    <property type="evidence" value="ECO:0007669"/>
    <property type="project" value="UniProtKB-SubCell"/>
</dbReference>
<evidence type="ECO:0000313" key="9">
    <source>
        <dbReference type="EMBL" id="VTR46981.1"/>
    </source>
</evidence>
<dbReference type="PANTHER" id="PTHR30026:SF22">
    <property type="entry name" value="OUTER MEMBRANE EFFLUX PROTEIN"/>
    <property type="match status" value="1"/>
</dbReference>
<dbReference type="InterPro" id="IPR051906">
    <property type="entry name" value="TolC-like"/>
</dbReference>
<evidence type="ECO:0000256" key="6">
    <source>
        <dbReference type="ARBA" id="ARBA00023136"/>
    </source>
</evidence>
<accession>A0A4U9VTP0</accession>
<keyword evidence="6" id="KW-0472">Membrane</keyword>
<proteinExistence type="inferred from homology"/>
<evidence type="ECO:0000256" key="4">
    <source>
        <dbReference type="ARBA" id="ARBA00022452"/>
    </source>
</evidence>
<gene>
    <name evidence="9" type="primary">bepC</name>
    <name evidence="9" type="ORF">NCTC12965_05464</name>
</gene>
<dbReference type="AlphaFoldDB" id="A0A4U9VTP0"/>
<feature type="region of interest" description="Disordered" evidence="8">
    <location>
        <begin position="306"/>
        <end position="351"/>
    </location>
</feature>